<dbReference type="Proteomes" id="UP000215335">
    <property type="component" value="Unassembled WGS sequence"/>
</dbReference>
<accession>A0A232F2B1</accession>
<dbReference type="EMBL" id="NNAY01001155">
    <property type="protein sequence ID" value="OXU24956.1"/>
    <property type="molecule type" value="Genomic_DNA"/>
</dbReference>
<reference evidence="1 2" key="1">
    <citation type="journal article" date="2017" name="Curr. Biol.">
        <title>The Evolution of Venom by Co-option of Single-Copy Genes.</title>
        <authorList>
            <person name="Martinson E.O."/>
            <person name="Mrinalini"/>
            <person name="Kelkar Y.D."/>
            <person name="Chang C.H."/>
            <person name="Werren J.H."/>
        </authorList>
    </citation>
    <scope>NUCLEOTIDE SEQUENCE [LARGE SCALE GENOMIC DNA]</scope>
    <source>
        <strain evidence="1 2">Alberta</strain>
        <tissue evidence="1">Whole body</tissue>
    </source>
</reference>
<evidence type="ECO:0000313" key="1">
    <source>
        <dbReference type="EMBL" id="OXU24956.1"/>
    </source>
</evidence>
<dbReference type="AlphaFoldDB" id="A0A232F2B1"/>
<name>A0A232F2B1_9HYME</name>
<keyword evidence="2" id="KW-1185">Reference proteome</keyword>
<proteinExistence type="predicted"/>
<evidence type="ECO:0000313" key="2">
    <source>
        <dbReference type="Proteomes" id="UP000215335"/>
    </source>
</evidence>
<protein>
    <submittedName>
        <fullName evidence="1">Uncharacterized protein</fullName>
    </submittedName>
</protein>
<gene>
    <name evidence="1" type="ORF">TSAR_006819</name>
</gene>
<comment type="caution">
    <text evidence="1">The sequence shown here is derived from an EMBL/GenBank/DDBJ whole genome shotgun (WGS) entry which is preliminary data.</text>
</comment>
<sequence length="64" mass="7247">MKLKETLKKTKFSVLIDEKLVLVFDTNEHLKANAETICDKVLNTFETSKIPLKNIISFVPIAAI</sequence>
<organism evidence="1 2">
    <name type="scientific">Trichomalopsis sarcophagae</name>
    <dbReference type="NCBI Taxonomy" id="543379"/>
    <lineage>
        <taxon>Eukaryota</taxon>
        <taxon>Metazoa</taxon>
        <taxon>Ecdysozoa</taxon>
        <taxon>Arthropoda</taxon>
        <taxon>Hexapoda</taxon>
        <taxon>Insecta</taxon>
        <taxon>Pterygota</taxon>
        <taxon>Neoptera</taxon>
        <taxon>Endopterygota</taxon>
        <taxon>Hymenoptera</taxon>
        <taxon>Apocrita</taxon>
        <taxon>Proctotrupomorpha</taxon>
        <taxon>Chalcidoidea</taxon>
        <taxon>Pteromalidae</taxon>
        <taxon>Pteromalinae</taxon>
        <taxon>Trichomalopsis</taxon>
    </lineage>
</organism>